<dbReference type="InterPro" id="IPR004378">
    <property type="entry name" value="F420H2_quin_Rdtase"/>
</dbReference>
<dbReference type="Pfam" id="PF04075">
    <property type="entry name" value="F420H2_quin_red"/>
    <property type="match status" value="1"/>
</dbReference>
<dbReference type="AlphaFoldDB" id="A0A8J3IU13"/>
<keyword evidence="4" id="KW-1185">Reference proteome</keyword>
<reference evidence="3" key="1">
    <citation type="submission" date="2020-10" db="EMBL/GenBank/DDBJ databases">
        <title>Taxonomic study of unclassified bacteria belonging to the class Ktedonobacteria.</title>
        <authorList>
            <person name="Yabe S."/>
            <person name="Wang C.M."/>
            <person name="Zheng Y."/>
            <person name="Sakai Y."/>
            <person name="Cavaletti L."/>
            <person name="Monciardini P."/>
            <person name="Donadio S."/>
        </authorList>
    </citation>
    <scope>NUCLEOTIDE SEQUENCE</scope>
    <source>
        <strain evidence="3">ID150040</strain>
    </source>
</reference>
<accession>A0A8J3IU13</accession>
<dbReference type="NCBIfam" id="TIGR00026">
    <property type="entry name" value="hi_GC_TIGR00026"/>
    <property type="match status" value="1"/>
</dbReference>
<evidence type="ECO:0000313" key="3">
    <source>
        <dbReference type="EMBL" id="GHO97849.1"/>
    </source>
</evidence>
<dbReference type="GO" id="GO:0070967">
    <property type="term" value="F:coenzyme F420 binding"/>
    <property type="evidence" value="ECO:0007669"/>
    <property type="project" value="TreeGrafter"/>
</dbReference>
<name>A0A8J3IU13_9CHLR</name>
<comment type="similarity">
    <text evidence="1">Belongs to the F420H(2)-dependent quinone reductase family.</text>
</comment>
<sequence length="139" mass="15305">MTGQIIYNRSVIEEFRASGGKPGGRLEHMPILLLTTIGAKSGQPRVAPLGYLTDGDRLLIFASDMGASRHPAWYHNLVAHPEVTVELGGETFQATARVVEGAEREQLWAKALASFPFIDDHQAKTSRQIPVILLTRRQS</sequence>
<dbReference type="PANTHER" id="PTHR39428:SF1">
    <property type="entry name" value="F420H(2)-DEPENDENT QUINONE REDUCTASE RV1261C"/>
    <property type="match status" value="1"/>
</dbReference>
<gene>
    <name evidence="3" type="ORF">KSF_078970</name>
</gene>
<organism evidence="3 4">
    <name type="scientific">Reticulibacter mediterranei</name>
    <dbReference type="NCBI Taxonomy" id="2778369"/>
    <lineage>
        <taxon>Bacteria</taxon>
        <taxon>Bacillati</taxon>
        <taxon>Chloroflexota</taxon>
        <taxon>Ktedonobacteria</taxon>
        <taxon>Ktedonobacterales</taxon>
        <taxon>Reticulibacteraceae</taxon>
        <taxon>Reticulibacter</taxon>
    </lineage>
</organism>
<dbReference type="RefSeq" id="WP_220208626.1">
    <property type="nucleotide sequence ID" value="NZ_BNJK01000002.1"/>
</dbReference>
<dbReference type="Proteomes" id="UP000597444">
    <property type="component" value="Unassembled WGS sequence"/>
</dbReference>
<dbReference type="PANTHER" id="PTHR39428">
    <property type="entry name" value="F420H(2)-DEPENDENT QUINONE REDUCTASE RV1261C"/>
    <property type="match status" value="1"/>
</dbReference>
<evidence type="ECO:0000256" key="1">
    <source>
        <dbReference type="ARBA" id="ARBA00008710"/>
    </source>
</evidence>
<dbReference type="GO" id="GO:0016491">
    <property type="term" value="F:oxidoreductase activity"/>
    <property type="evidence" value="ECO:0007669"/>
    <property type="project" value="InterPro"/>
</dbReference>
<dbReference type="GO" id="GO:0005886">
    <property type="term" value="C:plasma membrane"/>
    <property type="evidence" value="ECO:0007669"/>
    <property type="project" value="TreeGrafter"/>
</dbReference>
<dbReference type="InterPro" id="IPR012349">
    <property type="entry name" value="Split_barrel_FMN-bd"/>
</dbReference>
<dbReference type="SUPFAM" id="SSF50475">
    <property type="entry name" value="FMN-binding split barrel"/>
    <property type="match status" value="1"/>
</dbReference>
<protein>
    <recommendedName>
        <fullName evidence="5">Nitroreductase family deazaflavin-dependent oxidoreductase</fullName>
    </recommendedName>
</protein>
<evidence type="ECO:0008006" key="5">
    <source>
        <dbReference type="Google" id="ProtNLM"/>
    </source>
</evidence>
<comment type="caution">
    <text evidence="3">The sequence shown here is derived from an EMBL/GenBank/DDBJ whole genome shotgun (WGS) entry which is preliminary data.</text>
</comment>
<dbReference type="EMBL" id="BNJK01000002">
    <property type="protein sequence ID" value="GHO97849.1"/>
    <property type="molecule type" value="Genomic_DNA"/>
</dbReference>
<evidence type="ECO:0000256" key="2">
    <source>
        <dbReference type="ARBA" id="ARBA00049106"/>
    </source>
</evidence>
<comment type="catalytic activity">
    <reaction evidence="2">
        <text>oxidized coenzyme F420-(gamma-L-Glu)(n) + a quinol + H(+) = reduced coenzyme F420-(gamma-L-Glu)(n) + a quinone</text>
        <dbReference type="Rhea" id="RHEA:39663"/>
        <dbReference type="Rhea" id="RHEA-COMP:12939"/>
        <dbReference type="Rhea" id="RHEA-COMP:14378"/>
        <dbReference type="ChEBI" id="CHEBI:15378"/>
        <dbReference type="ChEBI" id="CHEBI:24646"/>
        <dbReference type="ChEBI" id="CHEBI:132124"/>
        <dbReference type="ChEBI" id="CHEBI:133980"/>
        <dbReference type="ChEBI" id="CHEBI:139511"/>
    </reaction>
</comment>
<proteinExistence type="inferred from homology"/>
<dbReference type="Gene3D" id="2.30.110.10">
    <property type="entry name" value="Electron Transport, Fmn-binding Protein, Chain A"/>
    <property type="match status" value="1"/>
</dbReference>
<evidence type="ECO:0000313" key="4">
    <source>
        <dbReference type="Proteomes" id="UP000597444"/>
    </source>
</evidence>